<dbReference type="GO" id="GO:0003700">
    <property type="term" value="F:DNA-binding transcription factor activity"/>
    <property type="evidence" value="ECO:0007669"/>
    <property type="project" value="InterPro"/>
</dbReference>
<reference evidence="3 4" key="1">
    <citation type="journal article" date="2020" name="Genome Biol. Evol.">
        <title>Comparative genomics of strictly vertically transmitted, feminizing microsporidia endosymbionts of amphipod crustaceans.</title>
        <authorList>
            <person name="Cormier A."/>
            <person name="Chebbi M.A."/>
            <person name="Giraud I."/>
            <person name="Wattier R."/>
            <person name="Teixeira M."/>
            <person name="Gilbert C."/>
            <person name="Rigaud T."/>
            <person name="Cordaux R."/>
        </authorList>
    </citation>
    <scope>NUCLEOTIDE SEQUENCE [LARGE SCALE GENOMIC DNA]</scope>
    <source>
        <strain evidence="3 4">Ou3-Ou53</strain>
    </source>
</reference>
<feature type="domain" description="BZIP" evidence="2">
    <location>
        <begin position="26"/>
        <end position="75"/>
    </location>
</feature>
<proteinExistence type="predicted"/>
<organism evidence="3 4">
    <name type="scientific">Nosema granulosis</name>
    <dbReference type="NCBI Taxonomy" id="83296"/>
    <lineage>
        <taxon>Eukaryota</taxon>
        <taxon>Fungi</taxon>
        <taxon>Fungi incertae sedis</taxon>
        <taxon>Microsporidia</taxon>
        <taxon>Nosematidae</taxon>
        <taxon>Nosema</taxon>
    </lineage>
</organism>
<comment type="caution">
    <text evidence="3">The sequence shown here is derived from an EMBL/GenBank/DDBJ whole genome shotgun (WGS) entry which is preliminary data.</text>
</comment>
<evidence type="ECO:0000313" key="4">
    <source>
        <dbReference type="Proteomes" id="UP000740883"/>
    </source>
</evidence>
<gene>
    <name evidence="3" type="primary">hacA</name>
    <name evidence="3" type="ORF">NGRA_1351</name>
</gene>
<dbReference type="CDD" id="cd14686">
    <property type="entry name" value="bZIP"/>
    <property type="match status" value="1"/>
</dbReference>
<dbReference type="Proteomes" id="UP000740883">
    <property type="component" value="Unassembled WGS sequence"/>
</dbReference>
<evidence type="ECO:0000313" key="3">
    <source>
        <dbReference type="EMBL" id="KAF9763309.1"/>
    </source>
</evidence>
<keyword evidence="1" id="KW-0175">Coiled coil</keyword>
<dbReference type="Pfam" id="PF07716">
    <property type="entry name" value="bZIP_2"/>
    <property type="match status" value="1"/>
</dbReference>
<dbReference type="EMBL" id="SBJO01000082">
    <property type="protein sequence ID" value="KAF9763309.1"/>
    <property type="molecule type" value="Genomic_DNA"/>
</dbReference>
<keyword evidence="4" id="KW-1185">Reference proteome</keyword>
<evidence type="ECO:0000259" key="2">
    <source>
        <dbReference type="Pfam" id="PF07716"/>
    </source>
</evidence>
<dbReference type="SUPFAM" id="SSF57959">
    <property type="entry name" value="Leucine zipper domain"/>
    <property type="match status" value="1"/>
</dbReference>
<dbReference type="AlphaFoldDB" id="A0A9P6GZM6"/>
<sequence>MGGDKNCKKIPHRRIMRRPVIEEDKEKQAVRIKNRIAARKSAEKKNRELERLANENKFLKIKNSLLEERITRLERIVMENHSSLSNIALIQNIYPLVNLHRY</sequence>
<dbReference type="Gene3D" id="1.20.5.170">
    <property type="match status" value="1"/>
</dbReference>
<accession>A0A9P6GZM6</accession>
<evidence type="ECO:0000256" key="1">
    <source>
        <dbReference type="SAM" id="Coils"/>
    </source>
</evidence>
<dbReference type="InterPro" id="IPR046347">
    <property type="entry name" value="bZIP_sf"/>
</dbReference>
<feature type="coiled-coil region" evidence="1">
    <location>
        <begin position="32"/>
        <end position="76"/>
    </location>
</feature>
<dbReference type="InterPro" id="IPR004827">
    <property type="entry name" value="bZIP"/>
</dbReference>
<name>A0A9P6GZM6_9MICR</name>
<protein>
    <submittedName>
        <fullName evidence="3">Transcriptional activator hacA</fullName>
    </submittedName>
</protein>